<comment type="caution">
    <text evidence="1">The sequence shown here is derived from an EMBL/GenBank/DDBJ whole genome shotgun (WGS) entry which is preliminary data.</text>
</comment>
<dbReference type="EMBL" id="NBNE01023236">
    <property type="protein sequence ID" value="OWY90334.1"/>
    <property type="molecule type" value="Genomic_DNA"/>
</dbReference>
<dbReference type="Proteomes" id="UP000198211">
    <property type="component" value="Unassembled WGS sequence"/>
</dbReference>
<gene>
    <name evidence="1" type="ORF">PHMEG_00041580</name>
</gene>
<feature type="non-terminal residue" evidence="1">
    <location>
        <position position="1"/>
    </location>
</feature>
<accession>A0A225UB57</accession>
<evidence type="ECO:0000313" key="2">
    <source>
        <dbReference type="Proteomes" id="UP000198211"/>
    </source>
</evidence>
<name>A0A225UB57_9STRA</name>
<reference evidence="2" key="1">
    <citation type="submission" date="2017-03" db="EMBL/GenBank/DDBJ databases">
        <title>Phytopthora megakarya and P. palmivora, two closely related causual agents of cacao black pod achieved similar genome size and gene model numbers by different mechanisms.</title>
        <authorList>
            <person name="Ali S."/>
            <person name="Shao J."/>
            <person name="Larry D.J."/>
            <person name="Kronmiller B."/>
            <person name="Shen D."/>
            <person name="Strem M.D."/>
            <person name="Melnick R.L."/>
            <person name="Guiltinan M.J."/>
            <person name="Tyler B.M."/>
            <person name="Meinhardt L.W."/>
            <person name="Bailey B.A."/>
        </authorList>
    </citation>
    <scope>NUCLEOTIDE SEQUENCE [LARGE SCALE GENOMIC DNA]</scope>
    <source>
        <strain evidence="2">zdho120</strain>
    </source>
</reference>
<organism evidence="1 2">
    <name type="scientific">Phytophthora megakarya</name>
    <dbReference type="NCBI Taxonomy" id="4795"/>
    <lineage>
        <taxon>Eukaryota</taxon>
        <taxon>Sar</taxon>
        <taxon>Stramenopiles</taxon>
        <taxon>Oomycota</taxon>
        <taxon>Peronosporomycetes</taxon>
        <taxon>Peronosporales</taxon>
        <taxon>Peronosporaceae</taxon>
        <taxon>Phytophthora</taxon>
    </lineage>
</organism>
<dbReference type="AlphaFoldDB" id="A0A225UB57"/>
<keyword evidence="2" id="KW-1185">Reference proteome</keyword>
<proteinExistence type="predicted"/>
<evidence type="ECO:0000313" key="1">
    <source>
        <dbReference type="EMBL" id="OWY90334.1"/>
    </source>
</evidence>
<sequence>QSLPAVWFEWLTSEPRLYSSRSVLAVGTVIKALRNLHKVEKLDLHIAQFHERINTESIVDLTPASALPAFIRLQPQP</sequence>
<dbReference type="OrthoDB" id="122252at2759"/>
<protein>
    <submittedName>
        <fullName evidence="1">Uncharacterized protein</fullName>
    </submittedName>
</protein>